<dbReference type="SMART" id="SM00388">
    <property type="entry name" value="HisKA"/>
    <property type="match status" value="1"/>
</dbReference>
<dbReference type="PROSITE" id="PS50109">
    <property type="entry name" value="HIS_KIN"/>
    <property type="match status" value="1"/>
</dbReference>
<dbReference type="PRINTS" id="PR00344">
    <property type="entry name" value="BCTRLSENSOR"/>
</dbReference>
<evidence type="ECO:0000256" key="3">
    <source>
        <dbReference type="ARBA" id="ARBA00022553"/>
    </source>
</evidence>
<dbReference type="InterPro" id="IPR036890">
    <property type="entry name" value="HATPase_C_sf"/>
</dbReference>
<dbReference type="InterPro" id="IPR032710">
    <property type="entry name" value="NTF2-like_dom_sf"/>
</dbReference>
<feature type="coiled-coil region" evidence="4">
    <location>
        <begin position="542"/>
        <end position="579"/>
    </location>
</feature>
<dbReference type="GO" id="GO:0000155">
    <property type="term" value="F:phosphorelay sensor kinase activity"/>
    <property type="evidence" value="ECO:0007669"/>
    <property type="project" value="InterPro"/>
</dbReference>
<name>A0A316TPM1_9BACT</name>
<protein>
    <recommendedName>
        <fullName evidence="2">histidine kinase</fullName>
        <ecNumber evidence="2">2.7.13.3</ecNumber>
    </recommendedName>
</protein>
<feature type="compositionally biased region" description="Basic and acidic residues" evidence="5">
    <location>
        <begin position="788"/>
        <end position="806"/>
    </location>
</feature>
<dbReference type="InterPro" id="IPR005467">
    <property type="entry name" value="His_kinase_dom"/>
</dbReference>
<dbReference type="SMART" id="SM00387">
    <property type="entry name" value="HATPase_c"/>
    <property type="match status" value="1"/>
</dbReference>
<dbReference type="InterPro" id="IPR003594">
    <property type="entry name" value="HATPase_dom"/>
</dbReference>
<evidence type="ECO:0000256" key="1">
    <source>
        <dbReference type="ARBA" id="ARBA00000085"/>
    </source>
</evidence>
<dbReference type="InterPro" id="IPR004358">
    <property type="entry name" value="Sig_transdc_His_kin-like_C"/>
</dbReference>
<evidence type="ECO:0000256" key="4">
    <source>
        <dbReference type="SAM" id="Coils"/>
    </source>
</evidence>
<dbReference type="PANTHER" id="PTHR43065:SF42">
    <property type="entry name" value="TWO-COMPONENT SENSOR PPRA"/>
    <property type="match status" value="1"/>
</dbReference>
<evidence type="ECO:0000256" key="5">
    <source>
        <dbReference type="SAM" id="MobiDB-lite"/>
    </source>
</evidence>
<comment type="catalytic activity">
    <reaction evidence="1">
        <text>ATP + protein L-histidine = ADP + protein N-phospho-L-histidine.</text>
        <dbReference type="EC" id="2.7.13.3"/>
    </reaction>
</comment>
<dbReference type="Gene3D" id="3.30.565.10">
    <property type="entry name" value="Histidine kinase-like ATPase, C-terminal domain"/>
    <property type="match status" value="1"/>
</dbReference>
<dbReference type="RefSeq" id="WP_109647210.1">
    <property type="nucleotide sequence ID" value="NZ_QGGB01000008.1"/>
</dbReference>
<evidence type="ECO:0000259" key="6">
    <source>
        <dbReference type="PROSITE" id="PS50109"/>
    </source>
</evidence>
<feature type="coiled-coil region" evidence="4">
    <location>
        <begin position="145"/>
        <end position="172"/>
    </location>
</feature>
<evidence type="ECO:0000313" key="8">
    <source>
        <dbReference type="Proteomes" id="UP000245533"/>
    </source>
</evidence>
<sequence>MDSDKEKALKEAYQKVIALNFNQAPIDQIESYVVPDVMVFGSTVDEQAHDLEGYISIIKGQEEQTKSEGLSFQFETEPIHRRILPGEESALFVDLVTVSFKSGTEVVHQSVFRLSLLMEKIDGQWKLVYLHDSILTDTEGDPFHINEYKKEKERLEQQVAEQTADLQLINRELEIEAAIQRVRTVAMGMQEPDDIMKVLNVIKKELAAFELNNIGTWIWIFNDEETLTQWDISEIDLKGTLSSVNITMDLKSSQSARRHAPKWKRDDYYTMSWKGDQLQGLIDEVKTLDAQNGKLFQEAVDEGRMTTYWQACAPFSKGVLGLDYPAEPPEEAKNVLTKMASAIDMAYQRFEDLRKAEHQAYESKVETSLERIRGMASAMNHSDDLMQIAEAMFRELEILKIRPLRYGLAMIDREKIEAELWASTVNDGHYLDMLGTLSLTWHPMLLQALDAWDSQHEELIYELKGQELSSYYKKIGLINPEIPNLGELQDPETDSVQYTSFFPFKTGVLYAFTEEEPAEEGRSILKRFASVFEQAHIRYNDLQIAEQQEHLIREERDRLEIALKELRATKDQLVQQEKLASLGQLTAGIAHEIKNPLNFVNNFSEVSIEMVEEAIDEVKRQKAEVKKEAKKTPLSPRRDPDGKRDGDPSLDGSARGVSDGANGEAIDTNLLLEILGDIEANLRKIHEHGSRADGIVKSMLQHSRGGEGTSQPTNLNSLVKEYVNLSFHGMRAGDDPINVEIDLQLDDSVGEIPLVAEDFSRVILNVCNNAFDAMREKLSAQSNSVSRASEKAKARTEQSRSVKSEKSLPQPKEGGDPSADGERGDDTEHSYSPKLTVRTLRNSGDVSIHVEDNGIGIPKDMRSKVLQPFFTTKKGTSGTGLGLSITNDIIKAHGGDIRIESEKGFGTNFKILLRNR</sequence>
<gene>
    <name evidence="7" type="ORF">DDZ15_11255</name>
</gene>
<dbReference type="Pfam" id="PF13474">
    <property type="entry name" value="SnoaL_3"/>
    <property type="match status" value="1"/>
</dbReference>
<dbReference type="SUPFAM" id="SSF55874">
    <property type="entry name" value="ATPase domain of HSP90 chaperone/DNA topoisomerase II/histidine kinase"/>
    <property type="match status" value="2"/>
</dbReference>
<dbReference type="Proteomes" id="UP000245533">
    <property type="component" value="Unassembled WGS sequence"/>
</dbReference>
<accession>A0A316TPM1</accession>
<dbReference type="Gene3D" id="3.10.450.50">
    <property type="match status" value="1"/>
</dbReference>
<evidence type="ECO:0000256" key="2">
    <source>
        <dbReference type="ARBA" id="ARBA00012438"/>
    </source>
</evidence>
<dbReference type="PANTHER" id="PTHR43065">
    <property type="entry name" value="SENSOR HISTIDINE KINASE"/>
    <property type="match status" value="1"/>
</dbReference>
<dbReference type="InterPro" id="IPR036097">
    <property type="entry name" value="HisK_dim/P_sf"/>
</dbReference>
<organism evidence="7 8">
    <name type="scientific">Rhodohalobacter mucosus</name>
    <dbReference type="NCBI Taxonomy" id="2079485"/>
    <lineage>
        <taxon>Bacteria</taxon>
        <taxon>Pseudomonadati</taxon>
        <taxon>Balneolota</taxon>
        <taxon>Balneolia</taxon>
        <taxon>Balneolales</taxon>
        <taxon>Balneolaceae</taxon>
        <taxon>Rhodohalobacter</taxon>
    </lineage>
</organism>
<dbReference type="Pfam" id="PF02518">
    <property type="entry name" value="HATPase_c"/>
    <property type="match status" value="1"/>
</dbReference>
<feature type="compositionally biased region" description="Basic and acidic residues" evidence="5">
    <location>
        <begin position="820"/>
        <end position="831"/>
    </location>
</feature>
<dbReference type="CDD" id="cd00082">
    <property type="entry name" value="HisKA"/>
    <property type="match status" value="1"/>
</dbReference>
<keyword evidence="8" id="KW-1185">Reference proteome</keyword>
<dbReference type="EC" id="2.7.13.3" evidence="2"/>
<dbReference type="SUPFAM" id="SSF47384">
    <property type="entry name" value="Homodimeric domain of signal transducing histidine kinase"/>
    <property type="match status" value="1"/>
</dbReference>
<keyword evidence="3" id="KW-0597">Phosphoprotein</keyword>
<dbReference type="AlphaFoldDB" id="A0A316TPM1"/>
<dbReference type="EMBL" id="QGGB01000008">
    <property type="protein sequence ID" value="PWN05768.1"/>
    <property type="molecule type" value="Genomic_DNA"/>
</dbReference>
<reference evidence="7 8" key="1">
    <citation type="submission" date="2018-05" db="EMBL/GenBank/DDBJ databases">
        <title>Rhodohalobacter halophilus gen. nov., sp. nov., a moderately halophilic member of the family Balneolaceae.</title>
        <authorList>
            <person name="Liu Z.-W."/>
        </authorList>
    </citation>
    <scope>NUCLEOTIDE SEQUENCE [LARGE SCALE GENOMIC DNA]</scope>
    <source>
        <strain evidence="7 8">8A47</strain>
    </source>
</reference>
<feature type="compositionally biased region" description="Basic and acidic residues" evidence="5">
    <location>
        <begin position="622"/>
        <end position="647"/>
    </location>
</feature>
<proteinExistence type="predicted"/>
<keyword evidence="4" id="KW-0175">Coiled coil</keyword>
<feature type="region of interest" description="Disordered" evidence="5">
    <location>
        <begin position="780"/>
        <end position="835"/>
    </location>
</feature>
<evidence type="ECO:0000313" key="7">
    <source>
        <dbReference type="EMBL" id="PWN05768.1"/>
    </source>
</evidence>
<dbReference type="Gene3D" id="1.10.287.130">
    <property type="match status" value="1"/>
</dbReference>
<feature type="domain" description="Histidine kinase" evidence="6">
    <location>
        <begin position="588"/>
        <end position="916"/>
    </location>
</feature>
<dbReference type="InterPro" id="IPR037401">
    <property type="entry name" value="SnoaL-like"/>
</dbReference>
<dbReference type="OrthoDB" id="9806995at2"/>
<dbReference type="InterPro" id="IPR003661">
    <property type="entry name" value="HisK_dim/P_dom"/>
</dbReference>
<comment type="caution">
    <text evidence="7">The sequence shown here is derived from an EMBL/GenBank/DDBJ whole genome shotgun (WGS) entry which is preliminary data.</text>
</comment>
<feature type="region of interest" description="Disordered" evidence="5">
    <location>
        <begin position="622"/>
        <end position="661"/>
    </location>
</feature>
<dbReference type="SUPFAM" id="SSF54427">
    <property type="entry name" value="NTF2-like"/>
    <property type="match status" value="1"/>
</dbReference>